<evidence type="ECO:0000256" key="2">
    <source>
        <dbReference type="SAM" id="Phobius"/>
    </source>
</evidence>
<evidence type="ECO:0000256" key="1">
    <source>
        <dbReference type="SAM" id="MobiDB-lite"/>
    </source>
</evidence>
<dbReference type="STRING" id="215637.A0A4P9ZQQ9"/>
<protein>
    <recommendedName>
        <fullName evidence="5">G-protein coupled receptors family 1 profile domain-containing protein</fullName>
    </recommendedName>
</protein>
<name>A0A4P9ZQQ9_9FUNG</name>
<evidence type="ECO:0008006" key="5">
    <source>
        <dbReference type="Google" id="ProtNLM"/>
    </source>
</evidence>
<feature type="transmembrane region" description="Helical" evidence="2">
    <location>
        <begin position="172"/>
        <end position="197"/>
    </location>
</feature>
<feature type="transmembrane region" description="Helical" evidence="2">
    <location>
        <begin position="14"/>
        <end position="38"/>
    </location>
</feature>
<dbReference type="Proteomes" id="UP000268162">
    <property type="component" value="Unassembled WGS sequence"/>
</dbReference>
<evidence type="ECO:0000313" key="3">
    <source>
        <dbReference type="EMBL" id="RKP35753.1"/>
    </source>
</evidence>
<dbReference type="EMBL" id="ML002796">
    <property type="protein sequence ID" value="RKP35753.1"/>
    <property type="molecule type" value="Genomic_DNA"/>
</dbReference>
<reference evidence="4" key="1">
    <citation type="journal article" date="2018" name="Nat. Microbiol.">
        <title>Leveraging single-cell genomics to expand the fungal tree of life.</title>
        <authorList>
            <person name="Ahrendt S.R."/>
            <person name="Quandt C.A."/>
            <person name="Ciobanu D."/>
            <person name="Clum A."/>
            <person name="Salamov A."/>
            <person name="Andreopoulos B."/>
            <person name="Cheng J.F."/>
            <person name="Woyke T."/>
            <person name="Pelin A."/>
            <person name="Henrissat B."/>
            <person name="Reynolds N.K."/>
            <person name="Benny G.L."/>
            <person name="Smith M.E."/>
            <person name="James T.Y."/>
            <person name="Grigoriev I.V."/>
        </authorList>
    </citation>
    <scope>NUCLEOTIDE SEQUENCE [LARGE SCALE GENOMIC DNA]</scope>
    <source>
        <strain evidence="4">RSA 468</strain>
    </source>
</reference>
<feature type="transmembrane region" description="Helical" evidence="2">
    <location>
        <begin position="129"/>
        <end position="152"/>
    </location>
</feature>
<dbReference type="Gene3D" id="1.20.1070.10">
    <property type="entry name" value="Rhodopsin 7-helix transmembrane proteins"/>
    <property type="match status" value="1"/>
</dbReference>
<keyword evidence="2" id="KW-0472">Membrane</keyword>
<sequence length="398" mass="44163">MSADLQEWYFVYEITTITISIVSVICGIGVMAIAIGLFRIRPELRQVPSINLSLYIGLADALYRLSALFACWSDFMQLTQDSEGWLRTCFWIVNFSPLWFIFLTMMISTDLQLTFLHPSIDREPIQQHYLWVATLLPLIISLPALCVPHIRWVPGPSRFSYSFGTAVKNDMFVLFCYDFWIALGIAHCVVIVTLVLIKLIRGIKYIEAVHLSAPAHSRPDPVSTVGYDSSFMLESSANAPTSRHTTNHGHLNTPAHLVRKLRQSVFRIMLYPLVPLITQTLQIVSLRLPIEESRPLHLTATILCSSQGILNFLVFSVHPVVVEVSKQWWAERQAKKIIATRSHQSSSTMTAISQTVGGSSHGGGGHGAVGADGGGGASDYPMDRTKTAAVSNITMSTF</sequence>
<keyword evidence="2" id="KW-1133">Transmembrane helix</keyword>
<feature type="transmembrane region" description="Helical" evidence="2">
    <location>
        <begin position="90"/>
        <end position="108"/>
    </location>
</feature>
<proteinExistence type="predicted"/>
<dbReference type="AlphaFoldDB" id="A0A4P9ZQQ9"/>
<feature type="region of interest" description="Disordered" evidence="1">
    <location>
        <begin position="356"/>
        <end position="383"/>
    </location>
</feature>
<keyword evidence="2" id="KW-0812">Transmembrane</keyword>
<feature type="compositionally biased region" description="Gly residues" evidence="1">
    <location>
        <begin position="359"/>
        <end position="377"/>
    </location>
</feature>
<accession>A0A4P9ZQQ9</accession>
<evidence type="ECO:0000313" key="4">
    <source>
        <dbReference type="Proteomes" id="UP000268162"/>
    </source>
</evidence>
<gene>
    <name evidence="3" type="ORF">BJ085DRAFT_40403</name>
</gene>
<keyword evidence="4" id="KW-1185">Reference proteome</keyword>
<organism evidence="3 4">
    <name type="scientific">Dimargaris cristalligena</name>
    <dbReference type="NCBI Taxonomy" id="215637"/>
    <lineage>
        <taxon>Eukaryota</taxon>
        <taxon>Fungi</taxon>
        <taxon>Fungi incertae sedis</taxon>
        <taxon>Zoopagomycota</taxon>
        <taxon>Kickxellomycotina</taxon>
        <taxon>Dimargaritomycetes</taxon>
        <taxon>Dimargaritales</taxon>
        <taxon>Dimargaritaceae</taxon>
        <taxon>Dimargaris</taxon>
    </lineage>
</organism>